<dbReference type="PROSITE" id="PS50102">
    <property type="entry name" value="RRM"/>
    <property type="match status" value="1"/>
</dbReference>
<evidence type="ECO:0000313" key="6">
    <source>
        <dbReference type="Proteomes" id="UP000593566"/>
    </source>
</evidence>
<dbReference type="InterPro" id="IPR012677">
    <property type="entry name" value="Nucleotide-bd_a/b_plait_sf"/>
</dbReference>
<dbReference type="PANTHER" id="PTHR15481:SF0">
    <property type="entry name" value="LD23870P-RELATED"/>
    <property type="match status" value="1"/>
</dbReference>
<gene>
    <name evidence="5" type="ORF">HO133_001704</name>
</gene>
<evidence type="ECO:0000256" key="2">
    <source>
        <dbReference type="PROSITE-ProRule" id="PRU00176"/>
    </source>
</evidence>
<dbReference type="InterPro" id="IPR000504">
    <property type="entry name" value="RRM_dom"/>
</dbReference>
<dbReference type="Proteomes" id="UP000593566">
    <property type="component" value="Unassembled WGS sequence"/>
</dbReference>
<feature type="compositionally biased region" description="Low complexity" evidence="3">
    <location>
        <begin position="25"/>
        <end position="40"/>
    </location>
</feature>
<feature type="domain" description="RRM" evidence="4">
    <location>
        <begin position="108"/>
        <end position="186"/>
    </location>
</feature>
<dbReference type="GeneID" id="59330118"/>
<keyword evidence="1 2" id="KW-0694">RNA-binding</keyword>
<name>A0A8H6FB87_9LECA</name>
<evidence type="ECO:0000256" key="1">
    <source>
        <dbReference type="ARBA" id="ARBA00022884"/>
    </source>
</evidence>
<dbReference type="RefSeq" id="XP_037151171.1">
    <property type="nucleotide sequence ID" value="XM_037292632.1"/>
</dbReference>
<feature type="region of interest" description="Disordered" evidence="3">
    <location>
        <begin position="1"/>
        <end position="105"/>
    </location>
</feature>
<evidence type="ECO:0000256" key="3">
    <source>
        <dbReference type="SAM" id="MobiDB-lite"/>
    </source>
</evidence>
<keyword evidence="6" id="KW-1185">Reference proteome</keyword>
<comment type="caution">
    <text evidence="5">The sequence shown here is derived from an EMBL/GenBank/DDBJ whole genome shotgun (WGS) entry which is preliminary data.</text>
</comment>
<dbReference type="InterPro" id="IPR035979">
    <property type="entry name" value="RBD_domain_sf"/>
</dbReference>
<accession>A0A8H6FB87</accession>
<evidence type="ECO:0000259" key="4">
    <source>
        <dbReference type="PROSITE" id="PS50102"/>
    </source>
</evidence>
<dbReference type="GO" id="GO:0003723">
    <property type="term" value="F:RNA binding"/>
    <property type="evidence" value="ECO:0007669"/>
    <property type="project" value="UniProtKB-UniRule"/>
</dbReference>
<dbReference type="Pfam" id="PF00076">
    <property type="entry name" value="RRM_1"/>
    <property type="match status" value="1"/>
</dbReference>
<feature type="compositionally biased region" description="Basic and acidic residues" evidence="3">
    <location>
        <begin position="56"/>
        <end position="70"/>
    </location>
</feature>
<dbReference type="PANTHER" id="PTHR15481">
    <property type="entry name" value="RIBONUCLEIC ACID BINDING PROTEIN S1"/>
    <property type="match status" value="1"/>
</dbReference>
<reference evidence="5 6" key="1">
    <citation type="journal article" date="2020" name="Genomics">
        <title>Complete, high-quality genomes from long-read metagenomic sequencing of two wolf lichen thalli reveals enigmatic genome architecture.</title>
        <authorList>
            <person name="McKenzie S.K."/>
            <person name="Walston R.F."/>
            <person name="Allen J.L."/>
        </authorList>
    </citation>
    <scope>NUCLEOTIDE SEQUENCE [LARGE SCALE GENOMIC DNA]</scope>
    <source>
        <strain evidence="5">WasteWater1</strain>
    </source>
</reference>
<proteinExistence type="predicted"/>
<dbReference type="GO" id="GO:0061574">
    <property type="term" value="C:ASAP complex"/>
    <property type="evidence" value="ECO:0007669"/>
    <property type="project" value="TreeGrafter"/>
</dbReference>
<dbReference type="SMART" id="SM00360">
    <property type="entry name" value="RRM"/>
    <property type="match status" value="1"/>
</dbReference>
<sequence length="358" mass="39236">MPSVSPERGRTRSRHQTSAFAKSQTPSRTRSAPRRTISPRSRSRSRTPSRTSSAQGDKRNGVRNGKERSRSPTRSASRSRSEGRAGRRYRDPSYTRSPSHGSLLPKSSKIVVEKLTKNVNEGHLREIFGAYGSIRELDLPMNRQFMANRGTAYIVYTDTPHAEAAIAHMHEAQLDGAIINVSIVLPRQVLLLMIASRHAHLRLADIEEDPPRLTMDPLAVEDIALRNPQEEAHHKGGMEAVQPREIAIQTHTGRAHSLVPDHREHAHGPILPDRGPGLPHVEAETTDVETAHRHRGEAGEEGVLATPAFPAIAIGAVAGVEVDMDAEGDSVPAWDPLFRSSMVDIGTLPCIRDVILGA</sequence>
<dbReference type="GO" id="GO:0005654">
    <property type="term" value="C:nucleoplasm"/>
    <property type="evidence" value="ECO:0007669"/>
    <property type="project" value="TreeGrafter"/>
</dbReference>
<dbReference type="GO" id="GO:0000398">
    <property type="term" value="P:mRNA splicing, via spliceosome"/>
    <property type="evidence" value="ECO:0007669"/>
    <property type="project" value="TreeGrafter"/>
</dbReference>
<organism evidence="5 6">
    <name type="scientific">Letharia lupina</name>
    <dbReference type="NCBI Taxonomy" id="560253"/>
    <lineage>
        <taxon>Eukaryota</taxon>
        <taxon>Fungi</taxon>
        <taxon>Dikarya</taxon>
        <taxon>Ascomycota</taxon>
        <taxon>Pezizomycotina</taxon>
        <taxon>Lecanoromycetes</taxon>
        <taxon>OSLEUM clade</taxon>
        <taxon>Lecanoromycetidae</taxon>
        <taxon>Lecanorales</taxon>
        <taxon>Lecanorineae</taxon>
        <taxon>Parmeliaceae</taxon>
        <taxon>Letharia</taxon>
    </lineage>
</organism>
<dbReference type="Gene3D" id="3.30.70.330">
    <property type="match status" value="1"/>
</dbReference>
<dbReference type="EMBL" id="JACCJB010000013">
    <property type="protein sequence ID" value="KAF6221736.1"/>
    <property type="molecule type" value="Genomic_DNA"/>
</dbReference>
<dbReference type="SUPFAM" id="SSF54928">
    <property type="entry name" value="RNA-binding domain, RBD"/>
    <property type="match status" value="1"/>
</dbReference>
<feature type="compositionally biased region" description="Basic and acidic residues" evidence="3">
    <location>
        <begin position="79"/>
        <end position="93"/>
    </location>
</feature>
<protein>
    <recommendedName>
        <fullName evidence="4">RRM domain-containing protein</fullName>
    </recommendedName>
</protein>
<dbReference type="GO" id="GO:0005737">
    <property type="term" value="C:cytoplasm"/>
    <property type="evidence" value="ECO:0007669"/>
    <property type="project" value="TreeGrafter"/>
</dbReference>
<evidence type="ECO:0000313" key="5">
    <source>
        <dbReference type="EMBL" id="KAF6221736.1"/>
    </source>
</evidence>
<dbReference type="AlphaFoldDB" id="A0A8H6FB87"/>